<proteinExistence type="inferred from homology"/>
<dbReference type="GO" id="GO:0005737">
    <property type="term" value="C:cytoplasm"/>
    <property type="evidence" value="ECO:0007669"/>
    <property type="project" value="TreeGrafter"/>
</dbReference>
<dbReference type="Proteomes" id="UP000261257">
    <property type="component" value="Unassembled WGS sequence"/>
</dbReference>
<evidence type="ECO:0000256" key="3">
    <source>
        <dbReference type="ARBA" id="ARBA00023239"/>
    </source>
</evidence>
<dbReference type="InterPro" id="IPR040442">
    <property type="entry name" value="Pyrv_kinase-like_dom_sf"/>
</dbReference>
<evidence type="ECO:0000256" key="2">
    <source>
        <dbReference type="ARBA" id="ARBA00022723"/>
    </source>
</evidence>
<name>A0A3E4U608_9FIRM</name>
<dbReference type="EMBL" id="QSSQ01000017">
    <property type="protein sequence ID" value="RGM02926.1"/>
    <property type="molecule type" value="Genomic_DNA"/>
</dbReference>
<dbReference type="InterPro" id="IPR015813">
    <property type="entry name" value="Pyrv/PenolPyrv_kinase-like_dom"/>
</dbReference>
<protein>
    <submittedName>
        <fullName evidence="5">2,4-dihydroxyhept-2-ene-1,7-dioic acid aldolase</fullName>
    </submittedName>
</protein>
<dbReference type="InterPro" id="IPR050251">
    <property type="entry name" value="HpcH-HpaI_aldolase"/>
</dbReference>
<dbReference type="PANTHER" id="PTHR30502">
    <property type="entry name" value="2-KETO-3-DEOXY-L-RHAMNONATE ALDOLASE"/>
    <property type="match status" value="1"/>
</dbReference>
<reference evidence="5 6" key="1">
    <citation type="submission" date="2018-08" db="EMBL/GenBank/DDBJ databases">
        <title>A genome reference for cultivated species of the human gut microbiota.</title>
        <authorList>
            <person name="Zou Y."/>
            <person name="Xue W."/>
            <person name="Luo G."/>
        </authorList>
    </citation>
    <scope>NUCLEOTIDE SEQUENCE [LARGE SCALE GENOMIC DNA]</scope>
    <source>
        <strain evidence="5 6">TF05-11AC</strain>
    </source>
</reference>
<evidence type="ECO:0000313" key="6">
    <source>
        <dbReference type="Proteomes" id="UP000261257"/>
    </source>
</evidence>
<dbReference type="Gene3D" id="3.20.20.60">
    <property type="entry name" value="Phosphoenolpyruvate-binding domains"/>
    <property type="match status" value="1"/>
</dbReference>
<gene>
    <name evidence="5" type="ORF">DXC39_16815</name>
</gene>
<dbReference type="GO" id="GO:0046872">
    <property type="term" value="F:metal ion binding"/>
    <property type="evidence" value="ECO:0007669"/>
    <property type="project" value="UniProtKB-KW"/>
</dbReference>
<keyword evidence="2" id="KW-0479">Metal-binding</keyword>
<evidence type="ECO:0000256" key="1">
    <source>
        <dbReference type="ARBA" id="ARBA00005568"/>
    </source>
</evidence>
<dbReference type="AlphaFoldDB" id="A0A3E4U608"/>
<dbReference type="PANTHER" id="PTHR30502:SF0">
    <property type="entry name" value="PHOSPHOENOLPYRUVATE CARBOXYLASE FAMILY PROTEIN"/>
    <property type="match status" value="1"/>
</dbReference>
<accession>A0A3E4U608</accession>
<dbReference type="GO" id="GO:0016832">
    <property type="term" value="F:aldehyde-lyase activity"/>
    <property type="evidence" value="ECO:0007669"/>
    <property type="project" value="TreeGrafter"/>
</dbReference>
<comment type="similarity">
    <text evidence="1">Belongs to the HpcH/HpaI aldolase family.</text>
</comment>
<dbReference type="RefSeq" id="WP_117621932.1">
    <property type="nucleotide sequence ID" value="NZ_QRQF01000020.1"/>
</dbReference>
<evidence type="ECO:0000313" key="5">
    <source>
        <dbReference type="EMBL" id="RGM02926.1"/>
    </source>
</evidence>
<feature type="domain" description="HpcH/HpaI aldolase/citrate lyase" evidence="4">
    <location>
        <begin position="22"/>
        <end position="201"/>
    </location>
</feature>
<keyword evidence="3" id="KW-0456">Lyase</keyword>
<dbReference type="Pfam" id="PF03328">
    <property type="entry name" value="HpcH_HpaI"/>
    <property type="match status" value="1"/>
</dbReference>
<comment type="caution">
    <text evidence="5">The sequence shown here is derived from an EMBL/GenBank/DDBJ whole genome shotgun (WGS) entry which is preliminary data.</text>
</comment>
<organism evidence="5 6">
    <name type="scientific">Hungatella hathewayi</name>
    <dbReference type="NCBI Taxonomy" id="154046"/>
    <lineage>
        <taxon>Bacteria</taxon>
        <taxon>Bacillati</taxon>
        <taxon>Bacillota</taxon>
        <taxon>Clostridia</taxon>
        <taxon>Lachnospirales</taxon>
        <taxon>Lachnospiraceae</taxon>
        <taxon>Hungatella</taxon>
    </lineage>
</organism>
<dbReference type="InterPro" id="IPR005000">
    <property type="entry name" value="Aldolase/citrate-lyase_domain"/>
</dbReference>
<evidence type="ECO:0000259" key="4">
    <source>
        <dbReference type="Pfam" id="PF03328"/>
    </source>
</evidence>
<dbReference type="SUPFAM" id="SSF51621">
    <property type="entry name" value="Phosphoenolpyruvate/pyruvate domain"/>
    <property type="match status" value="1"/>
</dbReference>
<sequence length="265" mass="29130">MGMHLERLVKKMEEGKIVCGVCVSLNDPAVSELVGMAGYDFVWIEGEHGAMGRTEMQNLMIGAHAGGAAAMIRLPYTDAALVRPVMDMGPDIIGFPFINTAEDAKKAVAACTYPPKGVRGWNPQRAGHYGQMGQSAYVDKADRETLKMMIVEQEEGFHNIEEIVKVDGVDLIVLGPGDLSVGMGLKGKQDDPCIAEMMNHAASVCVSCRKPFLAWPSMTEQSLREWEQKGASLFGFPQDSFFISQAIMKLWPEYEKAIPSKKRTR</sequence>